<dbReference type="PANTHER" id="PTHR46333:SF2">
    <property type="entry name" value="CYTOKINESIS PROTEIN 3"/>
    <property type="match status" value="1"/>
</dbReference>
<dbReference type="EMBL" id="RIAR02000001">
    <property type="protein sequence ID" value="NSL90344.1"/>
    <property type="molecule type" value="Genomic_DNA"/>
</dbReference>
<evidence type="ECO:0000313" key="1">
    <source>
        <dbReference type="EMBL" id="NSL90344.1"/>
    </source>
</evidence>
<dbReference type="OrthoDB" id="9788327at2"/>
<name>A0A3S1CWQ0_9BACT</name>
<organism evidence="1 2">
    <name type="scientific">Chitinophaga solisilvae</name>
    <dbReference type="NCBI Taxonomy" id="1233460"/>
    <lineage>
        <taxon>Bacteria</taxon>
        <taxon>Pseudomonadati</taxon>
        <taxon>Bacteroidota</taxon>
        <taxon>Chitinophagia</taxon>
        <taxon>Chitinophagales</taxon>
        <taxon>Chitinophagaceae</taxon>
        <taxon>Chitinophaga</taxon>
    </lineage>
</organism>
<accession>A0A3S1CWQ0</accession>
<dbReference type="Pfam" id="PF01841">
    <property type="entry name" value="Transglut_core"/>
    <property type="match status" value="1"/>
</dbReference>
<dbReference type="PANTHER" id="PTHR46333">
    <property type="entry name" value="CYTOKINESIS PROTEIN 3"/>
    <property type="match status" value="1"/>
</dbReference>
<sequence>MKYLLCSLYGLLLTGLVQAQAVKKITPAPAAPAYAPIPDSVTGSAASMAGYLAAHHKNQRDMLKSLFGWMSTHITYDMVNTFRPDYYKDSADAVIKTLQTRTAVCQGFAALFTEVSRLAGIPALLLSGYTFSNGRMDNASHAWVAVWLDNQWQIVDPTWGSGYTMNGKYTAKLDWKQFLVAPAVSVKTHVPFDPLFQFSEYPLRHEEIRDAKWTAGAARPLFGYKDTLAAYESATYLDRIRSMAGRIDRYGVTNQLIAAELHYLMNVIRVEQHNQEVTAQNGQVHRLNEAGSVYNMVVNTFNDYVVFKNNQFAPSKPDKEIQEWVNGMATKLDDAGRMLNGLELTDAANRRVMEETKVSITQLKQRVVEEQAFVAKYVKTGRLFRKSLFYKLVF</sequence>
<dbReference type="Proteomes" id="UP000281028">
    <property type="component" value="Unassembled WGS sequence"/>
</dbReference>
<gene>
    <name evidence="1" type="ORF">ECE50_026200</name>
</gene>
<dbReference type="AlphaFoldDB" id="A0A3S1CWQ0"/>
<dbReference type="Gene3D" id="3.10.620.30">
    <property type="match status" value="1"/>
</dbReference>
<protein>
    <submittedName>
        <fullName evidence="1">Transglutaminase domain-containing protein</fullName>
    </submittedName>
</protein>
<keyword evidence="2" id="KW-1185">Reference proteome</keyword>
<dbReference type="SMART" id="SM00460">
    <property type="entry name" value="TGc"/>
    <property type="match status" value="1"/>
</dbReference>
<dbReference type="InterPro" id="IPR002931">
    <property type="entry name" value="Transglutaminase-like"/>
</dbReference>
<reference evidence="1" key="1">
    <citation type="submission" date="2020-05" db="EMBL/GenBank/DDBJ databases">
        <title>Chitinophaga laudate sp. nov., isolated from a tropical peat swamp.</title>
        <authorList>
            <person name="Goh C.B.S."/>
            <person name="Lee M.S."/>
            <person name="Parimannan S."/>
            <person name="Pasbakhsh P."/>
            <person name="Yule C.M."/>
            <person name="Rajandas H."/>
            <person name="Loke S."/>
            <person name="Croft L."/>
            <person name="Tan J.B.L."/>
        </authorList>
    </citation>
    <scope>NUCLEOTIDE SEQUENCE</scope>
    <source>
        <strain evidence="1">Mgbs1</strain>
    </source>
</reference>
<dbReference type="GO" id="GO:0005737">
    <property type="term" value="C:cytoplasm"/>
    <property type="evidence" value="ECO:0007669"/>
    <property type="project" value="TreeGrafter"/>
</dbReference>
<evidence type="ECO:0000313" key="2">
    <source>
        <dbReference type="Proteomes" id="UP000281028"/>
    </source>
</evidence>
<proteinExistence type="predicted"/>
<dbReference type="InterPro" id="IPR038765">
    <property type="entry name" value="Papain-like_cys_pep_sf"/>
</dbReference>
<dbReference type="SUPFAM" id="SSF54001">
    <property type="entry name" value="Cysteine proteinases"/>
    <property type="match status" value="1"/>
</dbReference>
<comment type="caution">
    <text evidence="1">The sequence shown here is derived from an EMBL/GenBank/DDBJ whole genome shotgun (WGS) entry which is preliminary data.</text>
</comment>
<dbReference type="InterPro" id="IPR052557">
    <property type="entry name" value="CAP/Cytokinesis_protein"/>
</dbReference>